<reference evidence="5 8" key="1">
    <citation type="journal article" date="2015" name="Genome Announc.">
        <title>De Novo Genome Sequence of Yersinia aleksiciae Y159T.</title>
        <authorList>
            <person name="Sprague L.D."/>
            <person name="Neubauer H."/>
        </authorList>
    </citation>
    <scope>NUCLEOTIDE SEQUENCE [LARGE SCALE GENOMIC DNA]</scope>
    <source>
        <strain evidence="5 8">159</strain>
    </source>
</reference>
<reference evidence="6" key="2">
    <citation type="submission" date="2015-03" db="EMBL/GenBank/DDBJ databases">
        <authorList>
            <person name="Murphy D."/>
        </authorList>
    </citation>
    <scope>NUCLEOTIDE SEQUENCE [LARGE SCALE GENOMIC DNA]</scope>
    <source>
        <strain evidence="6">IP27925</strain>
    </source>
</reference>
<evidence type="ECO:0000313" key="7">
    <source>
        <dbReference type="Proteomes" id="UP000040088"/>
    </source>
</evidence>
<dbReference type="RefSeq" id="WP_048618806.1">
    <property type="nucleotide sequence ID" value="NZ_CABMLM010000013.1"/>
</dbReference>
<dbReference type="EMBL" id="CQEM01000015">
    <property type="protein sequence ID" value="CNL50188.1"/>
    <property type="molecule type" value="Genomic_DNA"/>
</dbReference>
<dbReference type="OrthoDB" id="6432617at2"/>
<evidence type="ECO:0000313" key="8">
    <source>
        <dbReference type="Proteomes" id="UP000069914"/>
    </source>
</evidence>
<protein>
    <submittedName>
        <fullName evidence="5 6">Antitermination protein</fullName>
    </submittedName>
</protein>
<dbReference type="Proteomes" id="UP000069914">
    <property type="component" value="Chromosome"/>
</dbReference>
<dbReference type="GO" id="GO:0060567">
    <property type="term" value="P:negative regulation of termination of DNA-templated transcription"/>
    <property type="evidence" value="ECO:0007669"/>
    <property type="project" value="InterPro"/>
</dbReference>
<dbReference type="GeneID" id="61903513"/>
<dbReference type="GO" id="GO:0003677">
    <property type="term" value="F:DNA binding"/>
    <property type="evidence" value="ECO:0007669"/>
    <property type="project" value="UniProtKB-KW"/>
</dbReference>
<keyword evidence="2" id="KW-0805">Transcription regulation</keyword>
<evidence type="ECO:0000256" key="1">
    <source>
        <dbReference type="ARBA" id="ARBA00010234"/>
    </source>
</evidence>
<dbReference type="KEGG" id="yak:ACZ76_09965"/>
<evidence type="ECO:0000313" key="5">
    <source>
        <dbReference type="EMBL" id="AKP33843.1"/>
    </source>
</evidence>
<keyword evidence="3" id="KW-0238">DNA-binding</keyword>
<evidence type="ECO:0000256" key="2">
    <source>
        <dbReference type="ARBA" id="ARBA00023015"/>
    </source>
</evidence>
<evidence type="ECO:0000313" key="6">
    <source>
        <dbReference type="EMBL" id="CNL50188.1"/>
    </source>
</evidence>
<name>A0A0T9UL42_YERAE</name>
<dbReference type="Proteomes" id="UP000040088">
    <property type="component" value="Unassembled WGS sequence"/>
</dbReference>
<dbReference type="Pfam" id="PF06530">
    <property type="entry name" value="Phage_antitermQ"/>
    <property type="match status" value="1"/>
</dbReference>
<sequence length="121" mass="13767">MGDIQTVLARWGVWARDNTRLDYPHIASGFRGITTGGKSLESCSDHDGLVIDITVGYLKRAAREKELELIIRHYVYGQSKTSIARLKKCNEREIRRQLQIAESFIDGCMTQSNIALEMHKD</sequence>
<keyword evidence="4" id="KW-0804">Transcription</keyword>
<accession>A0A0T9UL42</accession>
<dbReference type="EMBL" id="CP011975">
    <property type="protein sequence ID" value="AKP33843.1"/>
    <property type="molecule type" value="Genomic_DNA"/>
</dbReference>
<keyword evidence="8" id="KW-1185">Reference proteome</keyword>
<gene>
    <name evidence="5" type="ORF">ACZ76_09965</name>
    <name evidence="6" type="ORF">ERS008460_03032</name>
</gene>
<dbReference type="AlphaFoldDB" id="A0A0T9UL42"/>
<proteinExistence type="inferred from homology"/>
<comment type="similarity">
    <text evidence="1">Belongs to the phage antitermination Q type 1 family.</text>
</comment>
<evidence type="ECO:0000256" key="3">
    <source>
        <dbReference type="ARBA" id="ARBA00023125"/>
    </source>
</evidence>
<organism evidence="6 7">
    <name type="scientific">Yersinia aleksiciae</name>
    <dbReference type="NCBI Taxonomy" id="263819"/>
    <lineage>
        <taxon>Bacteria</taxon>
        <taxon>Pseudomonadati</taxon>
        <taxon>Pseudomonadota</taxon>
        <taxon>Gammaproteobacteria</taxon>
        <taxon>Enterobacterales</taxon>
        <taxon>Yersiniaceae</taxon>
        <taxon>Yersinia</taxon>
    </lineage>
</organism>
<evidence type="ECO:0000256" key="4">
    <source>
        <dbReference type="ARBA" id="ARBA00023163"/>
    </source>
</evidence>
<dbReference type="InterPro" id="IPR010534">
    <property type="entry name" value="Phage_933W_GpQ"/>
</dbReference>
<reference evidence="7" key="3">
    <citation type="submission" date="2015-03" db="EMBL/GenBank/DDBJ databases">
        <authorList>
            <consortium name="Pathogen Informatics"/>
        </authorList>
    </citation>
    <scope>NUCLEOTIDE SEQUENCE [LARGE SCALE GENOMIC DNA]</scope>
    <source>
        <strain evidence="7">IP27925</strain>
    </source>
</reference>